<dbReference type="EnsemblMetazoa" id="SSS_6683s_mrna">
    <property type="protein sequence ID" value="KAF7491016.1"/>
    <property type="gene ID" value="SSS_6683"/>
</dbReference>
<organism evidence="4 7">
    <name type="scientific">Sarcoptes scabiei</name>
    <name type="common">Itch mite</name>
    <name type="synonym">Acarus scabiei</name>
    <dbReference type="NCBI Taxonomy" id="52283"/>
    <lineage>
        <taxon>Eukaryota</taxon>
        <taxon>Metazoa</taxon>
        <taxon>Ecdysozoa</taxon>
        <taxon>Arthropoda</taxon>
        <taxon>Chelicerata</taxon>
        <taxon>Arachnida</taxon>
        <taxon>Acari</taxon>
        <taxon>Acariformes</taxon>
        <taxon>Sarcoptiformes</taxon>
        <taxon>Astigmata</taxon>
        <taxon>Psoroptidia</taxon>
        <taxon>Sarcoptoidea</taxon>
        <taxon>Sarcoptidae</taxon>
        <taxon>Sarcoptinae</taxon>
        <taxon>Sarcoptes</taxon>
    </lineage>
</organism>
<reference evidence="6" key="2">
    <citation type="journal article" date="2020" name="PLoS Negl. Trop. Dis.">
        <title>High-quality nuclear genome for Sarcoptes scabiei-A critical resource for a neglected parasite.</title>
        <authorList>
            <person name="Korhonen P.K."/>
            <person name="Gasser R.B."/>
            <person name="Ma G."/>
            <person name="Wang T."/>
            <person name="Stroehlein A.J."/>
            <person name="Young N.D."/>
            <person name="Ang C.S."/>
            <person name="Fernando D.D."/>
            <person name="Lu H.C."/>
            <person name="Taylor S."/>
            <person name="Reynolds S.L."/>
            <person name="Mofiz E."/>
            <person name="Najaraj S.H."/>
            <person name="Gowda H."/>
            <person name="Madugundu A."/>
            <person name="Renuse S."/>
            <person name="Holt D."/>
            <person name="Pandey A."/>
            <person name="Papenfuss A.T."/>
            <person name="Fischer K."/>
        </authorList>
    </citation>
    <scope>NUCLEOTIDE SEQUENCE [LARGE SCALE GENOMIC DNA]</scope>
</reference>
<dbReference type="InterPro" id="IPR036465">
    <property type="entry name" value="vWFA_dom_sf"/>
</dbReference>
<reference evidence="4 7" key="1">
    <citation type="journal article" date="2015" name="Parasit. Vectors">
        <title>Draft genome of the scabies mite.</title>
        <authorList>
            <person name="Rider S.D.Jr."/>
            <person name="Morgan M.S."/>
            <person name="Arlian L.G."/>
        </authorList>
    </citation>
    <scope>NUCLEOTIDE SEQUENCE [LARGE SCALE GENOMIC DNA]</scope>
    <source>
        <strain evidence="4">Arlian Lab</strain>
    </source>
</reference>
<keyword evidence="6" id="KW-1185">Reference proteome</keyword>
<dbReference type="OrthoDB" id="2374335at2759"/>
<name>A0A131ZWV9_SARSC</name>
<dbReference type="SUPFAM" id="SSF53300">
    <property type="entry name" value="vWA-like"/>
    <property type="match status" value="1"/>
</dbReference>
<feature type="domain" description="Integrator complex subunit 14 beta-barrel" evidence="2">
    <location>
        <begin position="236"/>
        <end position="349"/>
    </location>
</feature>
<reference evidence="5" key="4">
    <citation type="submission" date="2022-06" db="UniProtKB">
        <authorList>
            <consortium name="EnsemblMetazoa"/>
        </authorList>
    </citation>
    <scope>IDENTIFICATION</scope>
</reference>
<protein>
    <submittedName>
        <fullName evidence="3">von Willebrand factor A domain-containing protein 9</fullName>
    </submittedName>
    <submittedName>
        <fullName evidence="4">von Willebrand factor type A domain containing protein</fullName>
    </submittedName>
</protein>
<dbReference type="EMBL" id="JXLN01004640">
    <property type="protein sequence ID" value="KPM03332.1"/>
    <property type="molecule type" value="Genomic_DNA"/>
</dbReference>
<feature type="compositionally biased region" description="Acidic residues" evidence="1">
    <location>
        <begin position="385"/>
        <end position="395"/>
    </location>
</feature>
<evidence type="ECO:0000259" key="2">
    <source>
        <dbReference type="Pfam" id="PF19435"/>
    </source>
</evidence>
<feature type="region of interest" description="Disordered" evidence="1">
    <location>
        <begin position="371"/>
        <end position="395"/>
    </location>
</feature>
<dbReference type="InterPro" id="IPR045814">
    <property type="entry name" value="IntS14_b-barrel"/>
</dbReference>
<dbReference type="GO" id="GO:0034472">
    <property type="term" value="P:snRNA 3'-end processing"/>
    <property type="evidence" value="ECO:0007669"/>
    <property type="project" value="TreeGrafter"/>
</dbReference>
<dbReference type="PANTHER" id="PTHR13532:SF3">
    <property type="entry name" value="INTEGRATOR COMPLEX SUBUNIT 14"/>
    <property type="match status" value="1"/>
</dbReference>
<dbReference type="VEuPathDB" id="VectorBase:SSCA005238"/>
<dbReference type="Gene3D" id="3.40.50.410">
    <property type="entry name" value="von Willebrand factor, type A domain"/>
    <property type="match status" value="1"/>
</dbReference>
<dbReference type="GO" id="GO:0032039">
    <property type="term" value="C:integrator complex"/>
    <property type="evidence" value="ECO:0007669"/>
    <property type="project" value="InterPro"/>
</dbReference>
<dbReference type="AlphaFoldDB" id="A0A131ZWV9"/>
<accession>A0A131ZWV9</accession>
<evidence type="ECO:0000313" key="6">
    <source>
        <dbReference type="Proteomes" id="UP000070412"/>
    </source>
</evidence>
<proteinExistence type="predicted"/>
<dbReference type="EMBL" id="WVUK01000062">
    <property type="protein sequence ID" value="KAF7491016.1"/>
    <property type="molecule type" value="Genomic_DNA"/>
</dbReference>
<sequence>MPTVVLLDVSLSMSKKIDANSPRSTLLSVAQNGIKNFLDFLKHSNSLEPVILMLVSRSIIFLSKLTRDYEFLKNAISKVYTIDKSEPYYALLEAIKYIELHANNDLEFNLIYVSDVHSMQKYLIPSQFDYEKSFKAKFTLHFLCLCHGNEVQFQKSLPVYQSILRKNCSLKPFKININEHYDGGRIWVPDHSIPLAAGVNTIFNEIGQLINSCIVELVCGRLASDMNIYPPLKIDAKRIEVVGFISLKDIEHAGYLSKHSVNSSSRNDWKFFKQTASILLDDLSEKEIKELFLSQPQQPSLVCLLGETIKSETIVPLCRVGSSDLNWFGYFRTHLDGEKNYMFFYLFEQGSDVIPWISDLNELSLEDNEAENIQRSKLKPRSETDNETGDEMETE</sequence>
<dbReference type="Proteomes" id="UP000070412">
    <property type="component" value="Unassembled WGS sequence"/>
</dbReference>
<evidence type="ECO:0000313" key="4">
    <source>
        <dbReference type="EMBL" id="KPM03332.1"/>
    </source>
</evidence>
<evidence type="ECO:0000256" key="1">
    <source>
        <dbReference type="SAM" id="MobiDB-lite"/>
    </source>
</evidence>
<gene>
    <name evidence="4" type="ORF">QR98_0017630</name>
    <name evidence="3" type="ORF">SSS_6683</name>
</gene>
<evidence type="ECO:0000313" key="5">
    <source>
        <dbReference type="EnsemblMetazoa" id="KAF7491016.1"/>
    </source>
</evidence>
<dbReference type="Pfam" id="PF19435">
    <property type="entry name" value="IntS14_b-barrel"/>
    <property type="match status" value="1"/>
</dbReference>
<dbReference type="Proteomes" id="UP000616769">
    <property type="component" value="Unassembled WGS sequence"/>
</dbReference>
<dbReference type="PANTHER" id="PTHR13532">
    <property type="match status" value="1"/>
</dbReference>
<reference evidence="3" key="3">
    <citation type="submission" date="2020-01" db="EMBL/GenBank/DDBJ databases">
        <authorList>
            <person name="Korhonen P.K.K."/>
            <person name="Guangxu M.G."/>
            <person name="Wang T.W."/>
            <person name="Stroehlein A.J.S."/>
            <person name="Young N.D."/>
            <person name="Ang C.-S.A."/>
            <person name="Fernando D.W.F."/>
            <person name="Lu H.L."/>
            <person name="Taylor S.T."/>
            <person name="Ehtesham M.E.M."/>
            <person name="Najaraj S.H.N."/>
            <person name="Harsha G.H.G."/>
            <person name="Madugundu A.M."/>
            <person name="Renuse S.R."/>
            <person name="Holt D.H."/>
            <person name="Pandey A.P."/>
            <person name="Papenfuss A.P."/>
            <person name="Gasser R.B.G."/>
            <person name="Fischer K.F."/>
        </authorList>
    </citation>
    <scope>NUCLEOTIDE SEQUENCE</scope>
    <source>
        <strain evidence="3">SSS_KF_BRIS2020</strain>
    </source>
</reference>
<evidence type="ECO:0000313" key="7">
    <source>
        <dbReference type="Proteomes" id="UP000616769"/>
    </source>
</evidence>
<dbReference type="InterPro" id="IPR039841">
    <property type="entry name" value="INTS14"/>
</dbReference>
<evidence type="ECO:0000313" key="3">
    <source>
        <dbReference type="EMBL" id="KAF7491016.1"/>
    </source>
</evidence>